<gene>
    <name evidence="4" type="ORF">UV73_C0008G0044</name>
</gene>
<dbReference type="PROSITE" id="PS51747">
    <property type="entry name" value="CYT_DCMP_DEAMINASES_2"/>
    <property type="match status" value="1"/>
</dbReference>
<feature type="domain" description="CMP/dCMP-type deaminase" evidence="3">
    <location>
        <begin position="204"/>
        <end position="322"/>
    </location>
</feature>
<sequence length="377" mass="42550">MTKTFEARSGLPITTTADNALTAATDQFMEQYPFLDPKQLEAVLKMYNGLFQSVSSSITDLPKNLFSEASPGNTLFLKDRNLGILDLYHNILASLRLETQSVFDMPTPRVFQEIDGKLVIQNSRRVYFNRLVCRPYPADSNAPFIIARWNMNSGEPMYVQAGIALDRRKGPEYLKRTVISEKGDLRVPVPPDEAANPAHDQENEYWKLILYAAQKSLDEGRYPYAALIEPTGRLGPVIISRNKNRAQGEGFDGHAEHMALTAMNGMGYKQIEMKKITFEPVVYSLFEPCHSCSQMIREQGRNKRGVVEVKYILEQPAGWGGRKVLRSQKLTESCGKPPAITRVAEFKTQALELFRQANQYPRGQFAGEFNKTIAVNE</sequence>
<keyword evidence="1" id="KW-0479">Metal-binding</keyword>
<dbReference type="SUPFAM" id="SSF53927">
    <property type="entry name" value="Cytidine deaminase-like"/>
    <property type="match status" value="1"/>
</dbReference>
<dbReference type="InterPro" id="IPR002125">
    <property type="entry name" value="CMP_dCMP_dom"/>
</dbReference>
<evidence type="ECO:0000259" key="3">
    <source>
        <dbReference type="PROSITE" id="PS51747"/>
    </source>
</evidence>
<dbReference type="InterPro" id="IPR016192">
    <property type="entry name" value="APOBEC/CMP_deaminase_Zn-bd"/>
</dbReference>
<evidence type="ECO:0000313" key="5">
    <source>
        <dbReference type="Proteomes" id="UP000034894"/>
    </source>
</evidence>
<dbReference type="Proteomes" id="UP000034894">
    <property type="component" value="Unassembled WGS sequence"/>
</dbReference>
<evidence type="ECO:0000256" key="1">
    <source>
        <dbReference type="ARBA" id="ARBA00022723"/>
    </source>
</evidence>
<dbReference type="GO" id="GO:0008270">
    <property type="term" value="F:zinc ion binding"/>
    <property type="evidence" value="ECO:0007669"/>
    <property type="project" value="InterPro"/>
</dbReference>
<keyword evidence="2" id="KW-0862">Zinc</keyword>
<organism evidence="4 5">
    <name type="scientific">Candidatus Gottesmanbacteria bacterium GW2011_GWA2_43_14</name>
    <dbReference type="NCBI Taxonomy" id="1618443"/>
    <lineage>
        <taxon>Bacteria</taxon>
        <taxon>Candidatus Gottesmaniibacteriota</taxon>
    </lineage>
</organism>
<evidence type="ECO:0000256" key="2">
    <source>
        <dbReference type="ARBA" id="ARBA00022833"/>
    </source>
</evidence>
<accession>A0A0G1DIK0</accession>
<dbReference type="Gene3D" id="3.40.140.10">
    <property type="entry name" value="Cytidine Deaminase, domain 2"/>
    <property type="match status" value="1"/>
</dbReference>
<dbReference type="EMBL" id="LCFP01000008">
    <property type="protein sequence ID" value="KKS97524.1"/>
    <property type="molecule type" value="Genomic_DNA"/>
</dbReference>
<dbReference type="PROSITE" id="PS00903">
    <property type="entry name" value="CYT_DCMP_DEAMINASES_1"/>
    <property type="match status" value="1"/>
</dbReference>
<dbReference type="AlphaFoldDB" id="A0A0G1DIK0"/>
<evidence type="ECO:0000313" key="4">
    <source>
        <dbReference type="EMBL" id="KKS97524.1"/>
    </source>
</evidence>
<dbReference type="STRING" id="1618443.UV73_C0008G0044"/>
<dbReference type="GO" id="GO:0016787">
    <property type="term" value="F:hydrolase activity"/>
    <property type="evidence" value="ECO:0007669"/>
    <property type="project" value="InterPro"/>
</dbReference>
<comment type="caution">
    <text evidence="4">The sequence shown here is derived from an EMBL/GenBank/DDBJ whole genome shotgun (WGS) entry which is preliminary data.</text>
</comment>
<name>A0A0G1DIK0_9BACT</name>
<proteinExistence type="predicted"/>
<reference evidence="4 5" key="1">
    <citation type="journal article" date="2015" name="Nature">
        <title>rRNA introns, odd ribosomes, and small enigmatic genomes across a large radiation of phyla.</title>
        <authorList>
            <person name="Brown C.T."/>
            <person name="Hug L.A."/>
            <person name="Thomas B.C."/>
            <person name="Sharon I."/>
            <person name="Castelle C.J."/>
            <person name="Singh A."/>
            <person name="Wilkins M.J."/>
            <person name="Williams K.H."/>
            <person name="Banfield J.F."/>
        </authorList>
    </citation>
    <scope>NUCLEOTIDE SEQUENCE [LARGE SCALE GENOMIC DNA]</scope>
</reference>
<dbReference type="InterPro" id="IPR016193">
    <property type="entry name" value="Cytidine_deaminase-like"/>
</dbReference>
<protein>
    <recommendedName>
        <fullName evidence="3">CMP/dCMP-type deaminase domain-containing protein</fullName>
    </recommendedName>
</protein>